<protein>
    <submittedName>
        <fullName evidence="2">Uncharacterized protein</fullName>
    </submittedName>
</protein>
<reference evidence="2" key="1">
    <citation type="journal article" date="2020" name="Nat. Commun.">
        <title>Large-scale genome sequencing of mycorrhizal fungi provides insights into the early evolution of symbiotic traits.</title>
        <authorList>
            <person name="Miyauchi S."/>
            <person name="Kiss E."/>
            <person name="Kuo A."/>
            <person name="Drula E."/>
            <person name="Kohler A."/>
            <person name="Sanchez-Garcia M."/>
            <person name="Morin E."/>
            <person name="Andreopoulos B."/>
            <person name="Barry K.W."/>
            <person name="Bonito G."/>
            <person name="Buee M."/>
            <person name="Carver A."/>
            <person name="Chen C."/>
            <person name="Cichocki N."/>
            <person name="Clum A."/>
            <person name="Culley D."/>
            <person name="Crous P.W."/>
            <person name="Fauchery L."/>
            <person name="Girlanda M."/>
            <person name="Hayes R.D."/>
            <person name="Keri Z."/>
            <person name="LaButti K."/>
            <person name="Lipzen A."/>
            <person name="Lombard V."/>
            <person name="Magnuson J."/>
            <person name="Maillard F."/>
            <person name="Murat C."/>
            <person name="Nolan M."/>
            <person name="Ohm R.A."/>
            <person name="Pangilinan J."/>
            <person name="Pereira M.F."/>
            <person name="Perotto S."/>
            <person name="Peter M."/>
            <person name="Pfister S."/>
            <person name="Riley R."/>
            <person name="Sitrit Y."/>
            <person name="Stielow J.B."/>
            <person name="Szollosi G."/>
            <person name="Zifcakova L."/>
            <person name="Stursova M."/>
            <person name="Spatafora J.W."/>
            <person name="Tedersoo L."/>
            <person name="Vaario L.M."/>
            <person name="Yamada A."/>
            <person name="Yan M."/>
            <person name="Wang P."/>
            <person name="Xu J."/>
            <person name="Bruns T."/>
            <person name="Baldrian P."/>
            <person name="Vilgalys R."/>
            <person name="Dunand C."/>
            <person name="Henrissat B."/>
            <person name="Grigoriev I.V."/>
            <person name="Hibbett D."/>
            <person name="Nagy L.G."/>
            <person name="Martin F.M."/>
        </authorList>
    </citation>
    <scope>NUCLEOTIDE SEQUENCE</scope>
    <source>
        <strain evidence="2">UP504</strain>
    </source>
</reference>
<evidence type="ECO:0000313" key="3">
    <source>
        <dbReference type="Proteomes" id="UP000886523"/>
    </source>
</evidence>
<sequence length="144" mass="16573">MMTRQETPTRQNPGMGTHDARPWNPKTNHTPAEAGVWFHLPPRPKRNLRMTEHDARPQKPGMNPTPAEVGVVIFKVSFEPSIKTCDATNQTHTPQTKPANPLDDDQPWYRVRTMRPWYKTVPHTHFGGIQIEARQTQPVTHAQW</sequence>
<feature type="compositionally biased region" description="Polar residues" evidence="1">
    <location>
        <begin position="1"/>
        <end position="14"/>
    </location>
</feature>
<feature type="compositionally biased region" description="Polar residues" evidence="1">
    <location>
        <begin position="86"/>
        <end position="98"/>
    </location>
</feature>
<proteinExistence type="predicted"/>
<dbReference type="Proteomes" id="UP000886523">
    <property type="component" value="Unassembled WGS sequence"/>
</dbReference>
<evidence type="ECO:0000256" key="1">
    <source>
        <dbReference type="SAM" id="MobiDB-lite"/>
    </source>
</evidence>
<name>A0A9P6AES5_9AGAM</name>
<keyword evidence="3" id="KW-1185">Reference proteome</keyword>
<organism evidence="2 3">
    <name type="scientific">Hydnum rufescens UP504</name>
    <dbReference type="NCBI Taxonomy" id="1448309"/>
    <lineage>
        <taxon>Eukaryota</taxon>
        <taxon>Fungi</taxon>
        <taxon>Dikarya</taxon>
        <taxon>Basidiomycota</taxon>
        <taxon>Agaricomycotina</taxon>
        <taxon>Agaricomycetes</taxon>
        <taxon>Cantharellales</taxon>
        <taxon>Hydnaceae</taxon>
        <taxon>Hydnum</taxon>
    </lineage>
</organism>
<evidence type="ECO:0000313" key="2">
    <source>
        <dbReference type="EMBL" id="KAF9503849.1"/>
    </source>
</evidence>
<feature type="region of interest" description="Disordered" evidence="1">
    <location>
        <begin position="86"/>
        <end position="106"/>
    </location>
</feature>
<dbReference type="AlphaFoldDB" id="A0A9P6AES5"/>
<accession>A0A9P6AES5</accession>
<feature type="region of interest" description="Disordered" evidence="1">
    <location>
        <begin position="1"/>
        <end position="47"/>
    </location>
</feature>
<dbReference type="EMBL" id="MU129293">
    <property type="protein sequence ID" value="KAF9503849.1"/>
    <property type="molecule type" value="Genomic_DNA"/>
</dbReference>
<gene>
    <name evidence="2" type="ORF">BS47DRAFT_1445152</name>
</gene>
<comment type="caution">
    <text evidence="2">The sequence shown here is derived from an EMBL/GenBank/DDBJ whole genome shotgun (WGS) entry which is preliminary data.</text>
</comment>